<evidence type="ECO:0000313" key="1">
    <source>
        <dbReference type="EMBL" id="MBE1564593.1"/>
    </source>
</evidence>
<sequence>MEAARISDPTLAVAAFMEQVNRGRLRELVRNPLMATILCQLHAADPAYPLPRGRFSAYQRFYELLKDRFYDCSSTGISDQLNDQLRRYGAQSITAINDLPGKILEALGHVALHQQHERASHSFGEIRASVACLRPKDMPTSRWEALIVQVLRRTGLAVINGDDLSFVHQTLGEFLAAKYAASNTKFSEEEFRRLSHKDGRYSPSYLTSYDRFLIAAWFEEDCRPPGLRDLMLHLSANYSSAAGISELIRDGIDLGKGVRDSVAETLLKMASGRNLSTTILAAENLASLDISSAVEVLSVVLKNPRITFLDRALLSKKIIEFDPLRAVDTFAELSMSRQLNIMYRDHASDYLMKLDPARAASIISEMIIERRSDVDELIVLSKKLAKMDEPLAIDILSDILDRYSWSELHRLRLLNWLSKMRSP</sequence>
<keyword evidence="2" id="KW-1185">Reference proteome</keyword>
<gene>
    <name evidence="1" type="ORF">H4W81_007372</name>
</gene>
<dbReference type="EMBL" id="JADBEF010000001">
    <property type="protein sequence ID" value="MBE1564593.1"/>
    <property type="molecule type" value="Genomic_DNA"/>
</dbReference>
<evidence type="ECO:0000313" key="2">
    <source>
        <dbReference type="Proteomes" id="UP000661607"/>
    </source>
</evidence>
<organism evidence="1 2">
    <name type="scientific">Nonomuraea africana</name>
    <dbReference type="NCBI Taxonomy" id="46171"/>
    <lineage>
        <taxon>Bacteria</taxon>
        <taxon>Bacillati</taxon>
        <taxon>Actinomycetota</taxon>
        <taxon>Actinomycetes</taxon>
        <taxon>Streptosporangiales</taxon>
        <taxon>Streptosporangiaceae</taxon>
        <taxon>Nonomuraea</taxon>
    </lineage>
</organism>
<reference evidence="1 2" key="1">
    <citation type="submission" date="2020-10" db="EMBL/GenBank/DDBJ databases">
        <title>Sequencing the genomes of 1000 actinobacteria strains.</title>
        <authorList>
            <person name="Klenk H.-P."/>
        </authorList>
    </citation>
    <scope>NUCLEOTIDE SEQUENCE [LARGE SCALE GENOMIC DNA]</scope>
    <source>
        <strain evidence="1 2">DSM 43748</strain>
    </source>
</reference>
<dbReference type="RefSeq" id="WP_192778945.1">
    <property type="nucleotide sequence ID" value="NZ_BAAASY010000031.1"/>
</dbReference>
<proteinExistence type="predicted"/>
<name>A0ABR9KRE3_9ACTN</name>
<accession>A0ABR9KRE3</accession>
<protein>
    <recommendedName>
        <fullName evidence="3">HEAT repeat domain-containing protein</fullName>
    </recommendedName>
</protein>
<comment type="caution">
    <text evidence="1">The sequence shown here is derived from an EMBL/GenBank/DDBJ whole genome shotgun (WGS) entry which is preliminary data.</text>
</comment>
<evidence type="ECO:0008006" key="3">
    <source>
        <dbReference type="Google" id="ProtNLM"/>
    </source>
</evidence>
<dbReference type="Proteomes" id="UP000661607">
    <property type="component" value="Unassembled WGS sequence"/>
</dbReference>